<keyword evidence="2" id="KW-1185">Reference proteome</keyword>
<dbReference type="BioCyc" id="CNIT1237085:G1324-606-MONOMER"/>
<dbReference type="InParanoid" id="K0I8E6"/>
<organism evidence="1 2">
    <name type="scientific">Nitrososphaera gargensis (strain Ga9.2)</name>
    <dbReference type="NCBI Taxonomy" id="1237085"/>
    <lineage>
        <taxon>Archaea</taxon>
        <taxon>Nitrososphaerota</taxon>
        <taxon>Nitrososphaeria</taxon>
        <taxon>Nitrososphaerales</taxon>
        <taxon>Nitrososphaeraceae</taxon>
        <taxon>Nitrososphaera</taxon>
    </lineage>
</organism>
<reference evidence="1 2" key="1">
    <citation type="journal article" date="2012" name="Environ. Microbiol.">
        <title>The genome of the ammonia-oxidizing Candidatus Nitrososphaera gargensis: insights into metabolic versatility and environmental adaptations.</title>
        <authorList>
            <person name="Spang A."/>
            <person name="Poehlein A."/>
            <person name="Offre P."/>
            <person name="Zumbragel S."/>
            <person name="Haider S."/>
            <person name="Rychlik N."/>
            <person name="Nowka B."/>
            <person name="Schmeisser C."/>
            <person name="Lebedeva E.V."/>
            <person name="Rattei T."/>
            <person name="Bohm C."/>
            <person name="Schmid M."/>
            <person name="Galushko A."/>
            <person name="Hatzenpichler R."/>
            <person name="Weinmaier T."/>
            <person name="Daniel R."/>
            <person name="Schleper C."/>
            <person name="Spieck E."/>
            <person name="Streit W."/>
            <person name="Wagner M."/>
        </authorList>
    </citation>
    <scope>NUCLEOTIDE SEQUENCE [LARGE SCALE GENOMIC DNA]</scope>
    <source>
        <strain evidence="2">Ga9.2</strain>
    </source>
</reference>
<dbReference type="EMBL" id="CP002408">
    <property type="protein sequence ID" value="AFU57551.1"/>
    <property type="molecule type" value="Genomic_DNA"/>
</dbReference>
<evidence type="ECO:0000313" key="2">
    <source>
        <dbReference type="Proteomes" id="UP000008037"/>
    </source>
</evidence>
<accession>K0I8E6</accession>
<protein>
    <submittedName>
        <fullName evidence="1">Uncharacterized protein</fullName>
    </submittedName>
</protein>
<gene>
    <name evidence="1" type="ordered locus">Ngar_c06080</name>
</gene>
<sequence>MWTSRSCIINNNDKKFADIGLFFEGTIDIFLFRNLGLVSRAEQQIGGAKNSAG</sequence>
<name>K0I8E6_NITGG</name>
<dbReference type="AlphaFoldDB" id="K0I8E6"/>
<dbReference type="Proteomes" id="UP000008037">
    <property type="component" value="Chromosome"/>
</dbReference>
<dbReference type="KEGG" id="nga:Ngar_c06080"/>
<dbReference type="HOGENOM" id="CLU_3057246_0_0_2"/>
<proteinExistence type="predicted"/>
<dbReference type="STRING" id="1237085.Ngar_c06080"/>
<evidence type="ECO:0000313" key="1">
    <source>
        <dbReference type="EMBL" id="AFU57551.1"/>
    </source>
</evidence>